<dbReference type="InterPro" id="IPR050515">
    <property type="entry name" value="Beta-lactam/transpept"/>
</dbReference>
<dbReference type="Gene3D" id="3.90.1310.10">
    <property type="entry name" value="Penicillin-binding protein 2a (Domain 2)"/>
    <property type="match status" value="1"/>
</dbReference>
<dbReference type="InterPro" id="IPR054120">
    <property type="entry name" value="PBPA_dimer"/>
</dbReference>
<organism evidence="3 4">
    <name type="scientific">Corynebacterium breve</name>
    <dbReference type="NCBI Taxonomy" id="3049799"/>
    <lineage>
        <taxon>Bacteria</taxon>
        <taxon>Bacillati</taxon>
        <taxon>Actinomycetota</taxon>
        <taxon>Actinomycetes</taxon>
        <taxon>Mycobacteriales</taxon>
        <taxon>Corynebacteriaceae</taxon>
        <taxon>Corynebacterium</taxon>
    </lineage>
</organism>
<accession>A0ABY8VJH5</accession>
<sequence length="478" mass="49852">MNRSIRFGAIFALLLTLVLLVNLTIVQVFSEEKYAQNPLNSRGYITMKQTQRGQINAGGQILAESNADADGFYQRSYPTSAIAFAPVVGYLSDQYGAAGLESGYNGTLSGDTTSLMNSRFLATGYETRVGNSIELTMDPTTQDTAYNQLTQNGFDGAVVAMRPSTGAILAMASTPSYNPNEIINPETSEAAWSAVNNDPGQPLINHATQDQLPPGSIFKIITTAAGLEHGYTPDSQLTGAASITLPDTVTELTNYGGTSCGGSDSTTLQKAFELSCNTAFVEMATDIGPDALRDAATAFGVGENYDLGIPTATGTLGDLPDLAATGQSSIGQRDVTMTALQAAVMAATVANEGRRMEPYLINRVLGPELQVKDETKPKEITQAISPEQASTLTDLMLAAERSAYGSSGEGFASKTGTAEHADDQPPHVWYVAFDPDKDVAVAVVVKNGGGYGESATGGRVAGPVGRAVLNAAPAGGGE</sequence>
<dbReference type="Proteomes" id="UP001225598">
    <property type="component" value="Chromosome"/>
</dbReference>
<dbReference type="Pfam" id="PF00905">
    <property type="entry name" value="Transpeptidase"/>
    <property type="match status" value="1"/>
</dbReference>
<dbReference type="Pfam" id="PF21922">
    <property type="entry name" value="PBP_dimer_2"/>
    <property type="match status" value="1"/>
</dbReference>
<dbReference type="RefSeq" id="WP_284825042.1">
    <property type="nucleotide sequence ID" value="NZ_CP126969.1"/>
</dbReference>
<dbReference type="PANTHER" id="PTHR30627">
    <property type="entry name" value="PEPTIDOGLYCAN D,D-TRANSPEPTIDASE"/>
    <property type="match status" value="1"/>
</dbReference>
<dbReference type="PANTHER" id="PTHR30627:SF24">
    <property type="entry name" value="PENICILLIN-BINDING PROTEIN 4B"/>
    <property type="match status" value="1"/>
</dbReference>
<protein>
    <submittedName>
        <fullName evidence="3">Penicillin-binding transpeptidase domain-containing protein</fullName>
    </submittedName>
</protein>
<dbReference type="InterPro" id="IPR001460">
    <property type="entry name" value="PCN-bd_Tpept"/>
</dbReference>
<evidence type="ECO:0000259" key="2">
    <source>
        <dbReference type="Pfam" id="PF21922"/>
    </source>
</evidence>
<dbReference type="InterPro" id="IPR012338">
    <property type="entry name" value="Beta-lactam/transpept-like"/>
</dbReference>
<evidence type="ECO:0000313" key="4">
    <source>
        <dbReference type="Proteomes" id="UP001225598"/>
    </source>
</evidence>
<evidence type="ECO:0000313" key="3">
    <source>
        <dbReference type="EMBL" id="WIM67730.1"/>
    </source>
</evidence>
<dbReference type="SUPFAM" id="SSF56601">
    <property type="entry name" value="beta-lactamase/transpeptidase-like"/>
    <property type="match status" value="1"/>
</dbReference>
<dbReference type="EMBL" id="CP126969">
    <property type="protein sequence ID" value="WIM67730.1"/>
    <property type="molecule type" value="Genomic_DNA"/>
</dbReference>
<name>A0ABY8VJH5_9CORY</name>
<evidence type="ECO:0000259" key="1">
    <source>
        <dbReference type="Pfam" id="PF00905"/>
    </source>
</evidence>
<reference evidence="3 4" key="1">
    <citation type="submission" date="2023-05" db="EMBL/GenBank/DDBJ databases">
        <title>Corynebacterium suedekumii sp. nov. and Corynebacterium breve sp. nov. isolated from raw cow's milk.</title>
        <authorList>
            <person name="Baer M.K."/>
            <person name="Mehl L."/>
            <person name="Hellmuth R."/>
            <person name="Marke G."/>
            <person name="Lipski A."/>
        </authorList>
    </citation>
    <scope>NUCLEOTIDE SEQUENCE [LARGE SCALE GENOMIC DNA]</scope>
    <source>
        <strain evidence="3 4">R4</strain>
    </source>
</reference>
<feature type="domain" description="Penicillin-binding protein transpeptidase" evidence="1">
    <location>
        <begin position="156"/>
        <end position="469"/>
    </location>
</feature>
<proteinExistence type="predicted"/>
<feature type="domain" description="Penicillin binding protein A dimerisation" evidence="2">
    <location>
        <begin position="52"/>
        <end position="124"/>
    </location>
</feature>
<dbReference type="Gene3D" id="3.40.710.10">
    <property type="entry name" value="DD-peptidase/beta-lactamase superfamily"/>
    <property type="match status" value="1"/>
</dbReference>
<keyword evidence="4" id="KW-1185">Reference proteome</keyword>
<gene>
    <name evidence="3" type="ORF">QP027_11735</name>
</gene>